<keyword evidence="2" id="KW-1185">Reference proteome</keyword>
<dbReference type="GO" id="GO:0016740">
    <property type="term" value="F:transferase activity"/>
    <property type="evidence" value="ECO:0007669"/>
    <property type="project" value="UniProtKB-KW"/>
</dbReference>
<sequence length="310" mass="34771">MNKCGQFNIGERRRYAPDRFMQSKTRNVNFEMLDSSFANAILRQRFHNIINDDVPHFSMHGKVHRRVNQCILNAKSGCIELKAGDSIPPISCKRVHPDSRKIGLTVDSDDKTSKDVGLLESNTLVGRKLGRVDPRKFVGETNMSAATANERFSSERKQEGFVSCPLFFFKRNEIVDHTGKGSCPEEGNPLIDSRAAHLPLKDEGLLSEDRVSRVRHGSSTVPPSRTKIDILCLLLLELGRQVSIEIGKPSRIAVGNIEMIKEKKKTPAGADMRTEKVACRRVRSRASSLSSRYGFLMQHDGKLLGEVLNW</sequence>
<reference evidence="2" key="1">
    <citation type="journal article" date="2019" name="Curr. Biol.">
        <title>Genome Sequence of Striga asiatica Provides Insight into the Evolution of Plant Parasitism.</title>
        <authorList>
            <person name="Yoshida S."/>
            <person name="Kim S."/>
            <person name="Wafula E.K."/>
            <person name="Tanskanen J."/>
            <person name="Kim Y.M."/>
            <person name="Honaas L."/>
            <person name="Yang Z."/>
            <person name="Spallek T."/>
            <person name="Conn C.E."/>
            <person name="Ichihashi Y."/>
            <person name="Cheong K."/>
            <person name="Cui S."/>
            <person name="Der J.P."/>
            <person name="Gundlach H."/>
            <person name="Jiao Y."/>
            <person name="Hori C."/>
            <person name="Ishida J.K."/>
            <person name="Kasahara H."/>
            <person name="Kiba T."/>
            <person name="Kim M.S."/>
            <person name="Koo N."/>
            <person name="Laohavisit A."/>
            <person name="Lee Y.H."/>
            <person name="Lumba S."/>
            <person name="McCourt P."/>
            <person name="Mortimer J.C."/>
            <person name="Mutuku J.M."/>
            <person name="Nomura T."/>
            <person name="Sasaki-Sekimoto Y."/>
            <person name="Seto Y."/>
            <person name="Wang Y."/>
            <person name="Wakatake T."/>
            <person name="Sakakibara H."/>
            <person name="Demura T."/>
            <person name="Yamaguchi S."/>
            <person name="Yoneyama K."/>
            <person name="Manabe R.I."/>
            <person name="Nelson D.C."/>
            <person name="Schulman A.H."/>
            <person name="Timko M.P."/>
            <person name="dePamphilis C.W."/>
            <person name="Choi D."/>
            <person name="Shirasu K."/>
        </authorList>
    </citation>
    <scope>NUCLEOTIDE SEQUENCE [LARGE SCALE GENOMIC DNA]</scope>
    <source>
        <strain evidence="2">cv. UVA1</strain>
    </source>
</reference>
<accession>A0A5A7QHX2</accession>
<gene>
    <name evidence="1" type="ORF">STAS_21442</name>
</gene>
<dbReference type="Proteomes" id="UP000325081">
    <property type="component" value="Unassembled WGS sequence"/>
</dbReference>
<protein>
    <submittedName>
        <fullName evidence="1">Glutathione S-transferase</fullName>
    </submittedName>
</protein>
<name>A0A5A7QHX2_STRAF</name>
<proteinExistence type="predicted"/>
<comment type="caution">
    <text evidence="1">The sequence shown here is derived from an EMBL/GenBank/DDBJ whole genome shotgun (WGS) entry which is preliminary data.</text>
</comment>
<evidence type="ECO:0000313" key="1">
    <source>
        <dbReference type="EMBL" id="GER44538.1"/>
    </source>
</evidence>
<organism evidence="1 2">
    <name type="scientific">Striga asiatica</name>
    <name type="common">Asiatic witchweed</name>
    <name type="synonym">Buchnera asiatica</name>
    <dbReference type="NCBI Taxonomy" id="4170"/>
    <lineage>
        <taxon>Eukaryota</taxon>
        <taxon>Viridiplantae</taxon>
        <taxon>Streptophyta</taxon>
        <taxon>Embryophyta</taxon>
        <taxon>Tracheophyta</taxon>
        <taxon>Spermatophyta</taxon>
        <taxon>Magnoliopsida</taxon>
        <taxon>eudicotyledons</taxon>
        <taxon>Gunneridae</taxon>
        <taxon>Pentapetalae</taxon>
        <taxon>asterids</taxon>
        <taxon>lamiids</taxon>
        <taxon>Lamiales</taxon>
        <taxon>Orobanchaceae</taxon>
        <taxon>Buchnereae</taxon>
        <taxon>Striga</taxon>
    </lineage>
</organism>
<evidence type="ECO:0000313" key="2">
    <source>
        <dbReference type="Proteomes" id="UP000325081"/>
    </source>
</evidence>
<dbReference type="EMBL" id="BKCP01007015">
    <property type="protein sequence ID" value="GER44538.1"/>
    <property type="molecule type" value="Genomic_DNA"/>
</dbReference>
<dbReference type="AlphaFoldDB" id="A0A5A7QHX2"/>
<keyword evidence="1" id="KW-0808">Transferase</keyword>